<dbReference type="AlphaFoldDB" id="A0A0R0DI26"/>
<dbReference type="EMBL" id="LDJM01000011">
    <property type="protein sequence ID" value="KRG78386.1"/>
    <property type="molecule type" value="Genomic_DNA"/>
</dbReference>
<dbReference type="PANTHER" id="PTHR11803:SF44">
    <property type="entry name" value="RUTC FAMILY PROTEIN YJGH"/>
    <property type="match status" value="1"/>
</dbReference>
<gene>
    <name evidence="1" type="ORF">ABB30_04655</name>
</gene>
<proteinExistence type="predicted"/>
<evidence type="ECO:0000313" key="1">
    <source>
        <dbReference type="EMBL" id="KRG78386.1"/>
    </source>
</evidence>
<name>A0A0R0DI26_9GAMM</name>
<dbReference type="InterPro" id="IPR038743">
    <property type="entry name" value="YjgH-like"/>
</dbReference>
<dbReference type="Gene3D" id="3.30.1330.40">
    <property type="entry name" value="RutC-like"/>
    <property type="match status" value="1"/>
</dbReference>
<dbReference type="InterPro" id="IPR006175">
    <property type="entry name" value="YjgF/YER057c/UK114"/>
</dbReference>
<dbReference type="Pfam" id="PF01042">
    <property type="entry name" value="Ribonuc_L-PSP"/>
    <property type="match status" value="1"/>
</dbReference>
<dbReference type="GO" id="GO:0005829">
    <property type="term" value="C:cytosol"/>
    <property type="evidence" value="ECO:0007669"/>
    <property type="project" value="TreeGrafter"/>
</dbReference>
<dbReference type="OrthoDB" id="9809792at2"/>
<dbReference type="PATRIC" id="fig|336566.3.peg.270"/>
<accession>A0A0R0DI26</accession>
<dbReference type="RefSeq" id="WP_057637186.1">
    <property type="nucleotide sequence ID" value="NZ_LDJM01000011.1"/>
</dbReference>
<dbReference type="PANTHER" id="PTHR11803">
    <property type="entry name" value="2-IMINOBUTANOATE/2-IMINOPROPANOATE DEAMINASE RIDA"/>
    <property type="match status" value="1"/>
</dbReference>
<dbReference type="STRING" id="336566.ABB30_04655"/>
<dbReference type="InterPro" id="IPR035959">
    <property type="entry name" value="RutC-like_sf"/>
</dbReference>
<organism evidence="1 2">
    <name type="scientific">Stenotrophomonas ginsengisoli</name>
    <dbReference type="NCBI Taxonomy" id="336566"/>
    <lineage>
        <taxon>Bacteria</taxon>
        <taxon>Pseudomonadati</taxon>
        <taxon>Pseudomonadota</taxon>
        <taxon>Gammaproteobacteria</taxon>
        <taxon>Lysobacterales</taxon>
        <taxon>Lysobacteraceae</taxon>
        <taxon>Stenotrophomonas</taxon>
    </lineage>
</organism>
<dbReference type="SUPFAM" id="SSF55298">
    <property type="entry name" value="YjgF-like"/>
    <property type="match status" value="1"/>
</dbReference>
<protein>
    <submittedName>
        <fullName evidence="1">Endoribonuclease L-PSP</fullName>
    </submittedName>
</protein>
<dbReference type="GO" id="GO:0019239">
    <property type="term" value="F:deaminase activity"/>
    <property type="evidence" value="ECO:0007669"/>
    <property type="project" value="TreeGrafter"/>
</dbReference>
<keyword evidence="2" id="KW-1185">Reference proteome</keyword>
<sequence length="133" mass="14656">MMQRDAIFPAHRQALYEANCYSAAIRHGELLFVSGQVGSHPDGSPEPDPEAQIRLAFDNLLQVLDAAGCSFLDVIDVNLYLVDPPNLLEKVWKVLPSYWGQAPYPSLTAVGVTWLSGFIFEIKVIARLPSSQA</sequence>
<dbReference type="Proteomes" id="UP000050956">
    <property type="component" value="Unassembled WGS sequence"/>
</dbReference>
<comment type="caution">
    <text evidence="1">The sequence shown here is derived from an EMBL/GenBank/DDBJ whole genome shotgun (WGS) entry which is preliminary data.</text>
</comment>
<dbReference type="CDD" id="cd02198">
    <property type="entry name" value="YjgH_like"/>
    <property type="match status" value="1"/>
</dbReference>
<evidence type="ECO:0000313" key="2">
    <source>
        <dbReference type="Proteomes" id="UP000050956"/>
    </source>
</evidence>
<reference evidence="1 2" key="1">
    <citation type="submission" date="2015-05" db="EMBL/GenBank/DDBJ databases">
        <title>Genome sequencing and analysis of members of genus Stenotrophomonas.</title>
        <authorList>
            <person name="Patil P.P."/>
            <person name="Midha S."/>
            <person name="Patil P.B."/>
        </authorList>
    </citation>
    <scope>NUCLEOTIDE SEQUENCE [LARGE SCALE GENOMIC DNA]</scope>
    <source>
        <strain evidence="1 2">DSM 24757</strain>
    </source>
</reference>